<dbReference type="InterPro" id="IPR000627">
    <property type="entry name" value="Intradiol_dOase_C"/>
</dbReference>
<keyword evidence="6" id="KW-0408">Iron</keyword>
<keyword evidence="3" id="KW-0479">Metal-binding</keyword>
<dbReference type="PANTHER" id="PTHR33711:SF5">
    <property type="entry name" value="INTRADIOL RING-CLEAVAGE DIOXYGENASE PRCA"/>
    <property type="match status" value="1"/>
</dbReference>
<keyword evidence="5" id="KW-0560">Oxidoreductase</keyword>
<dbReference type="InterPro" id="IPR050770">
    <property type="entry name" value="Intradiol_RC_Dioxygenase"/>
</dbReference>
<feature type="domain" description="Intradiol ring-cleavage dioxygenases" evidence="8">
    <location>
        <begin position="158"/>
        <end position="338"/>
    </location>
</feature>
<evidence type="ECO:0000256" key="6">
    <source>
        <dbReference type="ARBA" id="ARBA00023004"/>
    </source>
</evidence>
<dbReference type="GO" id="GO:0008199">
    <property type="term" value="F:ferric iron binding"/>
    <property type="evidence" value="ECO:0007669"/>
    <property type="project" value="InterPro"/>
</dbReference>
<evidence type="ECO:0000313" key="11">
    <source>
        <dbReference type="Proteomes" id="UP000237441"/>
    </source>
</evidence>
<sequence>MTTTNAAANGTNGNHATPANGTNGNHAAPANGTNGNHAAPANGNHGVHNHEETKSKFDPNFTQHVIELMSPDTKPRHREILTSLIRHMHDFCREVELKQDEWILGVNYINSLGQAYQKNRNETWRVCDILGIESLVDEINHKVEAADGKVPTSSSILGPFWSPDTPFRALGASVVQDMPSDGQLTYFHGVVRDVETGRGIPNAVFDMWQASTNGKYDAHDPENQSRHNLRGKFRTNEHGAFWFYCLKPTEYAIDTSGPSAELLSIMGRHPYRPAHIHIMVTHDEYIGVTAQLYPEDDPYLETDTACAVKEDLLLHFEPVVPGGAERGDAVLDVEYNVNLLSKKYKPDSGMLMQNANQDKF</sequence>
<evidence type="ECO:0000256" key="3">
    <source>
        <dbReference type="ARBA" id="ARBA00022723"/>
    </source>
</evidence>
<protein>
    <recommendedName>
        <fullName evidence="12">Catechol 1,2-dioxygenase</fullName>
    </recommendedName>
</protein>
<evidence type="ECO:0000256" key="7">
    <source>
        <dbReference type="SAM" id="MobiDB-lite"/>
    </source>
</evidence>
<feature type="domain" description="Catechol dioxygenase N-terminal" evidence="9">
    <location>
        <begin position="75"/>
        <end position="147"/>
    </location>
</feature>
<dbReference type="Gene3D" id="2.60.130.10">
    <property type="entry name" value="Aromatic compound dioxygenase"/>
    <property type="match status" value="1"/>
</dbReference>
<dbReference type="Proteomes" id="UP000237441">
    <property type="component" value="Unassembled WGS sequence"/>
</dbReference>
<name>A0A2S7Y2Z2_BEABA</name>
<dbReference type="Pfam" id="PF00775">
    <property type="entry name" value="Dioxygenase_C"/>
    <property type="match status" value="1"/>
</dbReference>
<evidence type="ECO:0000256" key="1">
    <source>
        <dbReference type="ARBA" id="ARBA00001965"/>
    </source>
</evidence>
<gene>
    <name evidence="10" type="ORF">BB8028_0002g07310</name>
</gene>
<dbReference type="SUPFAM" id="SSF49482">
    <property type="entry name" value="Aromatic compound dioxygenase"/>
    <property type="match status" value="1"/>
</dbReference>
<organism evidence="10 11">
    <name type="scientific">Beauveria bassiana</name>
    <name type="common">White muscardine disease fungus</name>
    <name type="synonym">Tritirachium shiotae</name>
    <dbReference type="NCBI Taxonomy" id="176275"/>
    <lineage>
        <taxon>Eukaryota</taxon>
        <taxon>Fungi</taxon>
        <taxon>Dikarya</taxon>
        <taxon>Ascomycota</taxon>
        <taxon>Pezizomycotina</taxon>
        <taxon>Sordariomycetes</taxon>
        <taxon>Hypocreomycetidae</taxon>
        <taxon>Hypocreales</taxon>
        <taxon>Cordycipitaceae</taxon>
        <taxon>Beauveria</taxon>
    </lineage>
</organism>
<reference evidence="10 11" key="1">
    <citation type="submission" date="2016-07" db="EMBL/GenBank/DDBJ databases">
        <title>Comparative genomics of the entomopathogenic fungus Beauveria bassiana.</title>
        <authorList>
            <person name="Valero Jimenez C.A."/>
            <person name="Zwaan B.J."/>
            <person name="Van Kan J.A."/>
            <person name="Takken W."/>
            <person name="Debets A.J."/>
            <person name="Schoustra S.E."/>
            <person name="Koenraadt C.J."/>
        </authorList>
    </citation>
    <scope>NUCLEOTIDE SEQUENCE [LARGE SCALE GENOMIC DNA]</scope>
    <source>
        <strain evidence="10 11">ARSEF 8028</strain>
    </source>
</reference>
<evidence type="ECO:0000256" key="4">
    <source>
        <dbReference type="ARBA" id="ARBA00022964"/>
    </source>
</evidence>
<comment type="similarity">
    <text evidence="2">Belongs to the intradiol ring-cleavage dioxygenase family.</text>
</comment>
<dbReference type="OrthoDB" id="5238185at2759"/>
<evidence type="ECO:0000256" key="5">
    <source>
        <dbReference type="ARBA" id="ARBA00023002"/>
    </source>
</evidence>
<evidence type="ECO:0000256" key="2">
    <source>
        <dbReference type="ARBA" id="ARBA00007825"/>
    </source>
</evidence>
<keyword evidence="4" id="KW-0223">Dioxygenase</keyword>
<dbReference type="InterPro" id="IPR007535">
    <property type="entry name" value="Catechol_dOase_N"/>
</dbReference>
<evidence type="ECO:0000259" key="9">
    <source>
        <dbReference type="Pfam" id="PF04444"/>
    </source>
</evidence>
<evidence type="ECO:0008006" key="12">
    <source>
        <dbReference type="Google" id="ProtNLM"/>
    </source>
</evidence>
<evidence type="ECO:0000313" key="10">
    <source>
        <dbReference type="EMBL" id="PQK10409.1"/>
    </source>
</evidence>
<dbReference type="GO" id="GO:0018576">
    <property type="term" value="F:catechol 1,2-dioxygenase activity"/>
    <property type="evidence" value="ECO:0007669"/>
    <property type="project" value="InterPro"/>
</dbReference>
<proteinExistence type="inferred from homology"/>
<comment type="cofactor">
    <cofactor evidence="1">
        <name>Fe(3+)</name>
        <dbReference type="ChEBI" id="CHEBI:29034"/>
    </cofactor>
</comment>
<feature type="compositionally biased region" description="Low complexity" evidence="7">
    <location>
        <begin position="1"/>
        <end position="46"/>
    </location>
</feature>
<feature type="region of interest" description="Disordered" evidence="7">
    <location>
        <begin position="1"/>
        <end position="59"/>
    </location>
</feature>
<evidence type="ECO:0000259" key="8">
    <source>
        <dbReference type="Pfam" id="PF00775"/>
    </source>
</evidence>
<dbReference type="Pfam" id="PF04444">
    <property type="entry name" value="Dioxygenase_N"/>
    <property type="match status" value="1"/>
</dbReference>
<dbReference type="EMBL" id="JRHA01000002">
    <property type="protein sequence ID" value="PQK10409.1"/>
    <property type="molecule type" value="Genomic_DNA"/>
</dbReference>
<dbReference type="AlphaFoldDB" id="A0A2S7Y2Z2"/>
<dbReference type="GO" id="GO:0009712">
    <property type="term" value="P:catechol-containing compound metabolic process"/>
    <property type="evidence" value="ECO:0007669"/>
    <property type="project" value="InterPro"/>
</dbReference>
<feature type="compositionally biased region" description="Basic and acidic residues" evidence="7">
    <location>
        <begin position="48"/>
        <end position="57"/>
    </location>
</feature>
<dbReference type="PANTHER" id="PTHR33711">
    <property type="entry name" value="DIOXYGENASE, PUTATIVE (AFU_ORTHOLOGUE AFUA_2G02910)-RELATED"/>
    <property type="match status" value="1"/>
</dbReference>
<accession>A0A2S7Y2Z2</accession>
<comment type="caution">
    <text evidence="10">The sequence shown here is derived from an EMBL/GenBank/DDBJ whole genome shotgun (WGS) entry which is preliminary data.</text>
</comment>
<dbReference type="InterPro" id="IPR015889">
    <property type="entry name" value="Intradiol_dOase_core"/>
</dbReference>